<feature type="transmembrane region" description="Helical" evidence="4">
    <location>
        <begin position="220"/>
        <end position="243"/>
    </location>
</feature>
<dbReference type="InterPro" id="IPR002347">
    <property type="entry name" value="SDR_fam"/>
</dbReference>
<sequence length="249" mass="26909">MSAFTPTLASFSLAGKMAVITGGARGLGLAMSKALVLSGADLAIVDLNKPEATKQTKAIADMFQQKYPNQRVPRITAHYADVSSQSDVDASIAQVLVSHPKITNLVTCAGFCENSTAVDLPPDRVKRLLAVNVEGTYYYATRIAKYMMERGIAGNMVFIGSISGSIVNVPQPQALYNASKAAVRHLAASLAVEWASRGIRVNCLSPGYMLTKIAMSVRPFYLFITSSSLIRPIICFLILFLFLSNLPRR</sequence>
<name>A0A6G1K0N3_9PLEO</name>
<dbReference type="InterPro" id="IPR036291">
    <property type="entry name" value="NAD(P)-bd_dom_sf"/>
</dbReference>
<evidence type="ECO:0000256" key="2">
    <source>
        <dbReference type="ARBA" id="ARBA00022857"/>
    </source>
</evidence>
<dbReference type="SUPFAM" id="SSF51735">
    <property type="entry name" value="NAD(P)-binding Rossmann-fold domains"/>
    <property type="match status" value="1"/>
</dbReference>
<dbReference type="PROSITE" id="PS00061">
    <property type="entry name" value="ADH_SHORT"/>
    <property type="match status" value="1"/>
</dbReference>
<comment type="similarity">
    <text evidence="1">Belongs to the short-chain dehydrogenases/reductases (SDR) family.</text>
</comment>
<dbReference type="PANTHER" id="PTHR43008:SF14">
    <property type="entry name" value="DEHYDROGENASE ARBD, PUTATIVE-RELATED"/>
    <property type="match status" value="1"/>
</dbReference>
<keyword evidence="3" id="KW-0560">Oxidoreductase</keyword>
<accession>A0A6G1K0N3</accession>
<evidence type="ECO:0000313" key="5">
    <source>
        <dbReference type="EMBL" id="KAF2706419.1"/>
    </source>
</evidence>
<dbReference type="InterPro" id="IPR020904">
    <property type="entry name" value="Sc_DH/Rdtase_CS"/>
</dbReference>
<protein>
    <submittedName>
        <fullName evidence="5">NAD(P)-binding protein</fullName>
    </submittedName>
</protein>
<evidence type="ECO:0000256" key="1">
    <source>
        <dbReference type="ARBA" id="ARBA00006484"/>
    </source>
</evidence>
<dbReference type="PANTHER" id="PTHR43008">
    <property type="entry name" value="BENZIL REDUCTASE"/>
    <property type="match status" value="1"/>
</dbReference>
<reference evidence="5" key="1">
    <citation type="journal article" date="2020" name="Stud. Mycol.">
        <title>101 Dothideomycetes genomes: a test case for predicting lifestyles and emergence of pathogens.</title>
        <authorList>
            <person name="Haridas S."/>
            <person name="Albert R."/>
            <person name="Binder M."/>
            <person name="Bloem J."/>
            <person name="Labutti K."/>
            <person name="Salamov A."/>
            <person name="Andreopoulos B."/>
            <person name="Baker S."/>
            <person name="Barry K."/>
            <person name="Bills G."/>
            <person name="Bluhm B."/>
            <person name="Cannon C."/>
            <person name="Castanera R."/>
            <person name="Culley D."/>
            <person name="Daum C."/>
            <person name="Ezra D."/>
            <person name="Gonzalez J."/>
            <person name="Henrissat B."/>
            <person name="Kuo A."/>
            <person name="Liang C."/>
            <person name="Lipzen A."/>
            <person name="Lutzoni F."/>
            <person name="Magnuson J."/>
            <person name="Mondo S."/>
            <person name="Nolan M."/>
            <person name="Ohm R."/>
            <person name="Pangilinan J."/>
            <person name="Park H.-J."/>
            <person name="Ramirez L."/>
            <person name="Alfaro M."/>
            <person name="Sun H."/>
            <person name="Tritt A."/>
            <person name="Yoshinaga Y."/>
            <person name="Zwiers L.-H."/>
            <person name="Turgeon B."/>
            <person name="Goodwin S."/>
            <person name="Spatafora J."/>
            <person name="Crous P."/>
            <person name="Grigoriev I."/>
        </authorList>
    </citation>
    <scope>NUCLEOTIDE SEQUENCE</scope>
    <source>
        <strain evidence="5">CBS 279.74</strain>
    </source>
</reference>
<gene>
    <name evidence="5" type="ORF">K504DRAFT_459718</name>
</gene>
<dbReference type="Pfam" id="PF00106">
    <property type="entry name" value="adh_short"/>
    <property type="match status" value="1"/>
</dbReference>
<keyword evidence="2" id="KW-0521">NADP</keyword>
<organism evidence="5 6">
    <name type="scientific">Pleomassaria siparia CBS 279.74</name>
    <dbReference type="NCBI Taxonomy" id="1314801"/>
    <lineage>
        <taxon>Eukaryota</taxon>
        <taxon>Fungi</taxon>
        <taxon>Dikarya</taxon>
        <taxon>Ascomycota</taxon>
        <taxon>Pezizomycotina</taxon>
        <taxon>Dothideomycetes</taxon>
        <taxon>Pleosporomycetidae</taxon>
        <taxon>Pleosporales</taxon>
        <taxon>Pleomassariaceae</taxon>
        <taxon>Pleomassaria</taxon>
    </lineage>
</organism>
<keyword evidence="6" id="KW-1185">Reference proteome</keyword>
<dbReference type="OrthoDB" id="5307821at2759"/>
<dbReference type="EMBL" id="MU005776">
    <property type="protein sequence ID" value="KAF2706419.1"/>
    <property type="molecule type" value="Genomic_DNA"/>
</dbReference>
<dbReference type="AlphaFoldDB" id="A0A6G1K0N3"/>
<proteinExistence type="inferred from homology"/>
<keyword evidence="4" id="KW-1133">Transmembrane helix</keyword>
<dbReference type="PRINTS" id="PR00081">
    <property type="entry name" value="GDHRDH"/>
</dbReference>
<keyword evidence="4" id="KW-0472">Membrane</keyword>
<evidence type="ECO:0000256" key="3">
    <source>
        <dbReference type="ARBA" id="ARBA00023002"/>
    </source>
</evidence>
<dbReference type="Gene3D" id="3.40.50.720">
    <property type="entry name" value="NAD(P)-binding Rossmann-like Domain"/>
    <property type="match status" value="1"/>
</dbReference>
<evidence type="ECO:0000313" key="6">
    <source>
        <dbReference type="Proteomes" id="UP000799428"/>
    </source>
</evidence>
<dbReference type="Proteomes" id="UP000799428">
    <property type="component" value="Unassembled WGS sequence"/>
</dbReference>
<dbReference type="GO" id="GO:0050664">
    <property type="term" value="F:oxidoreductase activity, acting on NAD(P)H, oxygen as acceptor"/>
    <property type="evidence" value="ECO:0007669"/>
    <property type="project" value="TreeGrafter"/>
</dbReference>
<keyword evidence="4" id="KW-0812">Transmembrane</keyword>
<evidence type="ECO:0000256" key="4">
    <source>
        <dbReference type="SAM" id="Phobius"/>
    </source>
</evidence>
<dbReference type="GO" id="GO:0016616">
    <property type="term" value="F:oxidoreductase activity, acting on the CH-OH group of donors, NAD or NADP as acceptor"/>
    <property type="evidence" value="ECO:0007669"/>
    <property type="project" value="UniProtKB-ARBA"/>
</dbReference>